<sequence>NLYKNAFDTSQNSETVEKQNKEIRFQNKSVNKSRSPKFDIWNYFIHRTSDGKGYYGAN</sequence>
<organism evidence="1 2">
    <name type="scientific">Racocetra persica</name>
    <dbReference type="NCBI Taxonomy" id="160502"/>
    <lineage>
        <taxon>Eukaryota</taxon>
        <taxon>Fungi</taxon>
        <taxon>Fungi incertae sedis</taxon>
        <taxon>Mucoromycota</taxon>
        <taxon>Glomeromycotina</taxon>
        <taxon>Glomeromycetes</taxon>
        <taxon>Diversisporales</taxon>
        <taxon>Gigasporaceae</taxon>
        <taxon>Racocetra</taxon>
    </lineage>
</organism>
<reference evidence="1" key="1">
    <citation type="submission" date="2021-06" db="EMBL/GenBank/DDBJ databases">
        <authorList>
            <person name="Kallberg Y."/>
            <person name="Tangrot J."/>
            <person name="Rosling A."/>
        </authorList>
    </citation>
    <scope>NUCLEOTIDE SEQUENCE</scope>
    <source>
        <strain evidence="1">MA461A</strain>
    </source>
</reference>
<feature type="non-terminal residue" evidence="1">
    <location>
        <position position="1"/>
    </location>
</feature>
<dbReference type="EMBL" id="CAJVQC010034169">
    <property type="protein sequence ID" value="CAG8755790.1"/>
    <property type="molecule type" value="Genomic_DNA"/>
</dbReference>
<name>A0ACA9QLE6_9GLOM</name>
<proteinExistence type="predicted"/>
<evidence type="ECO:0000313" key="1">
    <source>
        <dbReference type="EMBL" id="CAG8755790.1"/>
    </source>
</evidence>
<dbReference type="Proteomes" id="UP000789920">
    <property type="component" value="Unassembled WGS sequence"/>
</dbReference>
<comment type="caution">
    <text evidence="1">The sequence shown here is derived from an EMBL/GenBank/DDBJ whole genome shotgun (WGS) entry which is preliminary data.</text>
</comment>
<gene>
    <name evidence="1" type="ORF">RPERSI_LOCUS14664</name>
</gene>
<feature type="non-terminal residue" evidence="1">
    <location>
        <position position="58"/>
    </location>
</feature>
<keyword evidence="2" id="KW-1185">Reference proteome</keyword>
<evidence type="ECO:0000313" key="2">
    <source>
        <dbReference type="Proteomes" id="UP000789920"/>
    </source>
</evidence>
<protein>
    <submittedName>
        <fullName evidence="1">25792_t:CDS:1</fullName>
    </submittedName>
</protein>
<accession>A0ACA9QLE6</accession>